<keyword evidence="1 5" id="KW-0378">Hydrolase</keyword>
<feature type="binding site" evidence="4">
    <location>
        <position position="210"/>
    </location>
    <ligand>
        <name>substrate</name>
    </ligand>
</feature>
<comment type="similarity">
    <text evidence="2">Belongs to the glycosyl hydrolase 88 family.</text>
</comment>
<evidence type="ECO:0000256" key="2">
    <source>
        <dbReference type="ARBA" id="ARBA00038358"/>
    </source>
</evidence>
<feature type="binding site" evidence="4">
    <location>
        <position position="212"/>
    </location>
    <ligand>
        <name>substrate</name>
    </ligand>
</feature>
<feature type="active site" description="Nucleophile" evidence="3">
    <location>
        <position position="92"/>
    </location>
</feature>
<feature type="binding site" evidence="4">
    <location>
        <position position="228"/>
    </location>
    <ligand>
        <name>substrate</name>
    </ligand>
</feature>
<name>A0A7M2RFN4_9FIRM</name>
<reference evidence="5 6" key="1">
    <citation type="submission" date="2020-10" db="EMBL/GenBank/DDBJ databases">
        <title>Blautia liquoris sp.nov., isolated from the mud in a fermentation cellar used for the production of Chinese strong-flavoured liquor.</title>
        <authorList>
            <person name="Lu L."/>
        </authorList>
    </citation>
    <scope>NUCLEOTIDE SEQUENCE [LARGE SCALE GENOMIC DNA]</scope>
    <source>
        <strain evidence="5 6">LZLJ-3</strain>
    </source>
</reference>
<sequence length="371" mass="43388">MNKKLYQEAFEKGLKITRNHLEDFRGGFPAPASEGNRYPKIENNDWTAGFYTGILWMCYEYSKDRAFYNVAMEQIQSYRYRIDHRVVVDHHDMGFIYSLSCVAAYKITGDEFARETALLAADNLKSRFRKKGQFIQAWGELDLKENYRLIIDCLLNLPILYWAADITGDSSYRDVAEKHLATTRKVIYRPDYSTHHTYYFDVETGKPAYGATKQGYSDESTWSRGQAWGVYGLMLNYMYVKDDTIPDEWKKVTDYFLRHLPEDKVAYWDFHYRDGKEPRDSSASAIAVCGILEAYNRGICDENYLTQAYEILENLAKLYAAPENDEMNGILLHSTYGRLLGDGIDECCLFGDYFYMEALMRVLRPEFRTYW</sequence>
<dbReference type="RefSeq" id="WP_193735502.1">
    <property type="nucleotide sequence ID" value="NZ_CP063304.1"/>
</dbReference>
<gene>
    <name evidence="5" type="ORF">INP51_14585</name>
</gene>
<dbReference type="Proteomes" id="UP000593601">
    <property type="component" value="Chromosome"/>
</dbReference>
<feature type="binding site" evidence="4">
    <location>
        <position position="224"/>
    </location>
    <ligand>
        <name>substrate</name>
    </ligand>
</feature>
<feature type="active site" description="Proton donor" evidence="3">
    <location>
        <position position="152"/>
    </location>
</feature>
<dbReference type="InterPro" id="IPR008928">
    <property type="entry name" value="6-hairpin_glycosidase_sf"/>
</dbReference>
<evidence type="ECO:0000313" key="6">
    <source>
        <dbReference type="Proteomes" id="UP000593601"/>
    </source>
</evidence>
<organism evidence="5 6">
    <name type="scientific">Blautia liquoris</name>
    <dbReference type="NCBI Taxonomy" id="2779518"/>
    <lineage>
        <taxon>Bacteria</taxon>
        <taxon>Bacillati</taxon>
        <taxon>Bacillota</taxon>
        <taxon>Clostridia</taxon>
        <taxon>Lachnospirales</taxon>
        <taxon>Lachnospiraceae</taxon>
        <taxon>Blautia</taxon>
    </lineage>
</organism>
<dbReference type="KEGG" id="bliq:INP51_14585"/>
<dbReference type="Pfam" id="PF07470">
    <property type="entry name" value="Glyco_hydro_88"/>
    <property type="match status" value="1"/>
</dbReference>
<dbReference type="InterPro" id="IPR010905">
    <property type="entry name" value="Glyco_hydro_88"/>
</dbReference>
<dbReference type="GO" id="GO:0052757">
    <property type="term" value="F:chondroitin hydrolase activity"/>
    <property type="evidence" value="ECO:0007669"/>
    <property type="project" value="TreeGrafter"/>
</dbReference>
<dbReference type="Gene3D" id="1.50.10.10">
    <property type="match status" value="1"/>
</dbReference>
<protein>
    <submittedName>
        <fullName evidence="5">Glycoside hydrolase family 88 protein</fullName>
    </submittedName>
</protein>
<feature type="binding site" evidence="4">
    <location>
        <position position="92"/>
    </location>
    <ligand>
        <name>substrate</name>
    </ligand>
</feature>
<dbReference type="InterPro" id="IPR052369">
    <property type="entry name" value="UG_Glycosaminoglycan_Hydrolase"/>
</dbReference>
<keyword evidence="6" id="KW-1185">Reference proteome</keyword>
<accession>A0A7M2RFN4</accession>
<dbReference type="PANTHER" id="PTHR36845">
    <property type="entry name" value="HYDROLASE, PUTATIVE (AFU_ORTHOLOGUE AFUA_7G05090)-RELATED"/>
    <property type="match status" value="1"/>
</dbReference>
<dbReference type="EMBL" id="CP063304">
    <property type="protein sequence ID" value="QOV19155.1"/>
    <property type="molecule type" value="Genomic_DNA"/>
</dbReference>
<dbReference type="InterPro" id="IPR012341">
    <property type="entry name" value="6hp_glycosidase-like_sf"/>
</dbReference>
<proteinExistence type="inferred from homology"/>
<evidence type="ECO:0000256" key="3">
    <source>
        <dbReference type="PIRSR" id="PIRSR610905-1"/>
    </source>
</evidence>
<dbReference type="PANTHER" id="PTHR36845:SF1">
    <property type="entry name" value="HYDROLASE, PUTATIVE (AFU_ORTHOLOGUE AFUA_7G05090)-RELATED"/>
    <property type="match status" value="1"/>
</dbReference>
<evidence type="ECO:0000256" key="1">
    <source>
        <dbReference type="ARBA" id="ARBA00022801"/>
    </source>
</evidence>
<dbReference type="SUPFAM" id="SSF48208">
    <property type="entry name" value="Six-hairpin glycosidases"/>
    <property type="match status" value="1"/>
</dbReference>
<feature type="binding site" evidence="4">
    <location>
        <position position="152"/>
    </location>
    <ligand>
        <name>substrate</name>
    </ligand>
</feature>
<evidence type="ECO:0000313" key="5">
    <source>
        <dbReference type="EMBL" id="QOV19155.1"/>
    </source>
</evidence>
<dbReference type="AlphaFoldDB" id="A0A7M2RFN4"/>
<dbReference type="GO" id="GO:0000272">
    <property type="term" value="P:polysaccharide catabolic process"/>
    <property type="evidence" value="ECO:0007669"/>
    <property type="project" value="TreeGrafter"/>
</dbReference>
<evidence type="ECO:0000256" key="4">
    <source>
        <dbReference type="PIRSR" id="PIRSR610905-2"/>
    </source>
</evidence>